<protein>
    <submittedName>
        <fullName evidence="4">SGNH/GDSL hydrolase family protein</fullName>
    </submittedName>
</protein>
<dbReference type="InterPro" id="IPR036514">
    <property type="entry name" value="SGNH_hydro_sf"/>
</dbReference>
<feature type="domain" description="SGNH hydrolase-type esterase N-terminal" evidence="3">
    <location>
        <begin position="32"/>
        <end position="175"/>
    </location>
</feature>
<dbReference type="AlphaFoldDB" id="A0A9X2MWA9"/>
<organism evidence="4 5">
    <name type="scientific">Paenibacillus soyae</name>
    <dbReference type="NCBI Taxonomy" id="2969249"/>
    <lineage>
        <taxon>Bacteria</taxon>
        <taxon>Bacillati</taxon>
        <taxon>Bacillota</taxon>
        <taxon>Bacilli</taxon>
        <taxon>Bacillales</taxon>
        <taxon>Paenibacillaceae</taxon>
        <taxon>Paenibacillus</taxon>
    </lineage>
</organism>
<keyword evidence="5" id="KW-1185">Reference proteome</keyword>
<reference evidence="4" key="1">
    <citation type="submission" date="2022-08" db="EMBL/GenBank/DDBJ databases">
        <title>The genomic sequence of strain Paenibacillus sp. SCIV0701.</title>
        <authorList>
            <person name="Zhao H."/>
        </authorList>
    </citation>
    <scope>NUCLEOTIDE SEQUENCE</scope>
    <source>
        <strain evidence="4">SCIV0701</strain>
    </source>
</reference>
<dbReference type="GO" id="GO:0004622">
    <property type="term" value="F:phosphatidylcholine lysophospholipase activity"/>
    <property type="evidence" value="ECO:0007669"/>
    <property type="project" value="TreeGrafter"/>
</dbReference>
<dbReference type="Proteomes" id="UP001141950">
    <property type="component" value="Unassembled WGS sequence"/>
</dbReference>
<gene>
    <name evidence="4" type="ORF">NQZ67_26910</name>
</gene>
<dbReference type="InterPro" id="IPR051532">
    <property type="entry name" value="Ester_Hydrolysis_Enzymes"/>
</dbReference>
<feature type="compositionally biased region" description="Basic and acidic residues" evidence="1">
    <location>
        <begin position="8"/>
        <end position="17"/>
    </location>
</feature>
<evidence type="ECO:0000256" key="1">
    <source>
        <dbReference type="SAM" id="MobiDB-lite"/>
    </source>
</evidence>
<dbReference type="Pfam" id="PF14606">
    <property type="entry name" value="Lipase_GDSL_3"/>
    <property type="match status" value="1"/>
</dbReference>
<evidence type="ECO:0000313" key="4">
    <source>
        <dbReference type="EMBL" id="MCR2807524.1"/>
    </source>
</evidence>
<dbReference type="RefSeq" id="WP_257452063.1">
    <property type="nucleotide sequence ID" value="NZ_JANIPJ010000028.1"/>
</dbReference>
<name>A0A9X2MWA9_9BACL</name>
<dbReference type="Gene3D" id="3.40.50.1110">
    <property type="entry name" value="SGNH hydrolase"/>
    <property type="match status" value="1"/>
</dbReference>
<accession>A0A9X2MWA9</accession>
<feature type="domain" description="SGNH hydrolase-type esterase" evidence="2">
    <location>
        <begin position="188"/>
        <end position="365"/>
    </location>
</feature>
<dbReference type="EMBL" id="JANIPJ010000028">
    <property type="protein sequence ID" value="MCR2807524.1"/>
    <property type="molecule type" value="Genomic_DNA"/>
</dbReference>
<evidence type="ECO:0000259" key="2">
    <source>
        <dbReference type="Pfam" id="PF14606"/>
    </source>
</evidence>
<evidence type="ECO:0000259" key="3">
    <source>
        <dbReference type="Pfam" id="PF14607"/>
    </source>
</evidence>
<dbReference type="PANTHER" id="PTHR30383:SF5">
    <property type="entry name" value="SGNH HYDROLASE-TYPE ESTERASE DOMAIN-CONTAINING PROTEIN"/>
    <property type="match status" value="1"/>
</dbReference>
<dbReference type="SUPFAM" id="SSF52266">
    <property type="entry name" value="SGNH hydrolase"/>
    <property type="match status" value="1"/>
</dbReference>
<dbReference type="InterPro" id="IPR032740">
    <property type="entry name" value="GxDLY"/>
</dbReference>
<dbReference type="Pfam" id="PF14607">
    <property type="entry name" value="GxDLY"/>
    <property type="match status" value="1"/>
</dbReference>
<dbReference type="Gene3D" id="2.60.120.260">
    <property type="entry name" value="Galactose-binding domain-like"/>
    <property type="match status" value="1"/>
</dbReference>
<feature type="region of interest" description="Disordered" evidence="1">
    <location>
        <begin position="1"/>
        <end position="31"/>
    </location>
</feature>
<evidence type="ECO:0000313" key="5">
    <source>
        <dbReference type="Proteomes" id="UP001141950"/>
    </source>
</evidence>
<dbReference type="PANTHER" id="PTHR30383">
    <property type="entry name" value="THIOESTERASE 1/PROTEASE 1/LYSOPHOSPHOLIPASE L1"/>
    <property type="match status" value="1"/>
</dbReference>
<sequence length="376" mass="41723">MDDQSVTRLDKYDEHMRRSSVAEGQEGASDLIWHDPGSEPFRLSGFPWFRQDRRYRRLPLQPSEPIPEAVDWLANCTAGGQIRFMTDSDVVYIRATLKGSADMYHMAPAGQCGFDAYTGGFGEQLFAGTAVFAPRDTEYSALLHRDDRRRLRLVTIHFPLYQAVEEAAVGLRSGAVLQEPPPYAHDGKVIVYGTSITQGACASRPGMAYPNQLSRCVNLEFVNLGFSGSGKGEPEMARIIAQIDSPACLVLDYEANCGGLSSLQETLPVFIRTYRQTHPKVPILLLTRILPPGIDGDEELKRSLEERRSYQRTLAEELKRQGDDRLYFADGSTFLGSRYGDSTVDGIHPTDYGFVLMADAILPELRRCLGDGEGGT</sequence>
<dbReference type="InterPro" id="IPR013830">
    <property type="entry name" value="SGNH_hydro"/>
</dbReference>
<keyword evidence="4" id="KW-0378">Hydrolase</keyword>
<comment type="caution">
    <text evidence="4">The sequence shown here is derived from an EMBL/GenBank/DDBJ whole genome shotgun (WGS) entry which is preliminary data.</text>
</comment>
<proteinExistence type="predicted"/>